<evidence type="ECO:0000313" key="2">
    <source>
        <dbReference type="EMBL" id="MBN3546745.1"/>
    </source>
</evidence>
<organism evidence="2 3">
    <name type="scientific">Fictibacillus barbaricus</name>
    <dbReference type="NCBI Taxonomy" id="182136"/>
    <lineage>
        <taxon>Bacteria</taxon>
        <taxon>Bacillati</taxon>
        <taxon>Bacillota</taxon>
        <taxon>Bacilli</taxon>
        <taxon>Bacillales</taxon>
        <taxon>Fictibacillaceae</taxon>
        <taxon>Fictibacillus</taxon>
    </lineage>
</organism>
<dbReference type="Pfam" id="PF17836">
    <property type="entry name" value="PglD_N"/>
    <property type="match status" value="1"/>
</dbReference>
<dbReference type="EMBL" id="JAFHKS010000044">
    <property type="protein sequence ID" value="MBN3546745.1"/>
    <property type="molecule type" value="Genomic_DNA"/>
</dbReference>
<proteinExistence type="predicted"/>
<reference evidence="2 3" key="1">
    <citation type="submission" date="2021-01" db="EMBL/GenBank/DDBJ databases">
        <title>Genome Sequencing of Type Strains.</title>
        <authorList>
            <person name="Lemaire J.F."/>
            <person name="Inderbitzin P."/>
            <person name="Collins S.B."/>
            <person name="Wespe N."/>
            <person name="Knight-Connoni V."/>
        </authorList>
    </citation>
    <scope>NUCLEOTIDE SEQUENCE [LARGE SCALE GENOMIC DNA]</scope>
    <source>
        <strain evidence="2 3">DSM 14730</strain>
    </source>
</reference>
<gene>
    <name evidence="2" type="ORF">JYA64_15665</name>
</gene>
<dbReference type="PANTHER" id="PTHR43300">
    <property type="entry name" value="ACETYLTRANSFERASE"/>
    <property type="match status" value="1"/>
</dbReference>
<protein>
    <submittedName>
        <fullName evidence="2">Acetyltransferase</fullName>
    </submittedName>
</protein>
<dbReference type="Gene3D" id="3.40.50.20">
    <property type="match status" value="1"/>
</dbReference>
<keyword evidence="3" id="KW-1185">Reference proteome</keyword>
<evidence type="ECO:0000259" key="1">
    <source>
        <dbReference type="Pfam" id="PF17836"/>
    </source>
</evidence>
<accession>A0ABS2ZEY1</accession>
<evidence type="ECO:0000313" key="3">
    <source>
        <dbReference type="Proteomes" id="UP001319060"/>
    </source>
</evidence>
<dbReference type="NCBIfam" id="TIGR03570">
    <property type="entry name" value="NeuD_NnaD"/>
    <property type="match status" value="1"/>
</dbReference>
<dbReference type="InterPro" id="IPR041561">
    <property type="entry name" value="PglD_N"/>
</dbReference>
<name>A0ABS2ZEY1_9BACL</name>
<dbReference type="PANTHER" id="PTHR43300:SF7">
    <property type="entry name" value="UDP-N-ACETYLBACILLOSAMINE N-ACETYLTRANSFERASE"/>
    <property type="match status" value="1"/>
</dbReference>
<dbReference type="InterPro" id="IPR020019">
    <property type="entry name" value="AcTrfase_PglD-like"/>
</dbReference>
<comment type="caution">
    <text evidence="2">The sequence shown here is derived from an EMBL/GenBank/DDBJ whole genome shotgun (WGS) entry which is preliminary data.</text>
</comment>
<dbReference type="InterPro" id="IPR011004">
    <property type="entry name" value="Trimer_LpxA-like_sf"/>
</dbReference>
<dbReference type="InterPro" id="IPR050179">
    <property type="entry name" value="Trans_hexapeptide_repeat"/>
</dbReference>
<dbReference type="RefSeq" id="WP_188401048.1">
    <property type="nucleotide sequence ID" value="NZ_BMCE01000001.1"/>
</dbReference>
<sequence length="204" mass="20989">MIVLIGAGGHAKVIVDILKASGKQIAGFYDDHPQAKLEDLTLLGKIEDITNDQPEYRFIIAIGNNEVRKKIADQLERLGCKNGTAIHPAAIIGSDVEVGEGTVVMANCVINHSASIGAHCIINTAATVDHDCKIKDFVHLSPGAHLAGNVSIGSGSHIGIGSSVIQSVKVGAGSVIGAGGVVINNIPDHTVAVGCPAKVIKSNK</sequence>
<dbReference type="CDD" id="cd03360">
    <property type="entry name" value="LbH_AT_putative"/>
    <property type="match status" value="1"/>
</dbReference>
<dbReference type="SUPFAM" id="SSF51161">
    <property type="entry name" value="Trimeric LpxA-like enzymes"/>
    <property type="match status" value="1"/>
</dbReference>
<dbReference type="Gene3D" id="2.160.10.10">
    <property type="entry name" value="Hexapeptide repeat proteins"/>
    <property type="match status" value="1"/>
</dbReference>
<feature type="domain" description="PglD N-terminal" evidence="1">
    <location>
        <begin position="2"/>
        <end position="75"/>
    </location>
</feature>
<dbReference type="Proteomes" id="UP001319060">
    <property type="component" value="Unassembled WGS sequence"/>
</dbReference>